<accession>A0ACC0S0A0</accession>
<comment type="caution">
    <text evidence="1">The sequence shown here is derived from an EMBL/GenBank/DDBJ whole genome shotgun (WGS) entry which is preliminary data.</text>
</comment>
<name>A0ACC0S0A0_POPTR</name>
<keyword evidence="2" id="KW-1185">Reference proteome</keyword>
<organism evidence="1 2">
    <name type="scientific">Populus trichocarpa</name>
    <name type="common">Western balsam poplar</name>
    <name type="synonym">Populus balsamifera subsp. trichocarpa</name>
    <dbReference type="NCBI Taxonomy" id="3694"/>
    <lineage>
        <taxon>Eukaryota</taxon>
        <taxon>Viridiplantae</taxon>
        <taxon>Streptophyta</taxon>
        <taxon>Embryophyta</taxon>
        <taxon>Tracheophyta</taxon>
        <taxon>Spermatophyta</taxon>
        <taxon>Magnoliopsida</taxon>
        <taxon>eudicotyledons</taxon>
        <taxon>Gunneridae</taxon>
        <taxon>Pentapetalae</taxon>
        <taxon>rosids</taxon>
        <taxon>fabids</taxon>
        <taxon>Malpighiales</taxon>
        <taxon>Salicaceae</taxon>
        <taxon>Saliceae</taxon>
        <taxon>Populus</taxon>
    </lineage>
</organism>
<sequence>MVGPLKFEGPCTAPVTVKVQGTLKAPADPKRLRDDWVAFRNVEGLTVSGSGIFDGQGAIAWSVNNCANLEMQFLAHKFTIHKADQLENRRDYVLNSKLFHMNIFNCNNVTFQNIVINAPKNSLNTDGIHIGRSTMVNITGATIRTGDDCVSLGDGCQQINVEKVTCGPGHGISIGSLGRYHDEQPVIGVTVRNCTLTNTENGVRIKTWPASPSGVASNVNFEDIIMNNVSNPPILIDQEYCLCNNCLAKVPSRVKISDVRVEGIRGTSATQVAVKIVCSRGLPCQNVSVEDINLEYNGKEGSSTSLCANVIEAPSLRESISSHLYSVCLTFF</sequence>
<dbReference type="EMBL" id="CM009303">
    <property type="protein sequence ID" value="KAI9382679.1"/>
    <property type="molecule type" value="Genomic_DNA"/>
</dbReference>
<proteinExistence type="predicted"/>
<reference evidence="1 2" key="1">
    <citation type="journal article" date="2006" name="Science">
        <title>The genome of black cottonwood, Populus trichocarpa (Torr. &amp; Gray).</title>
        <authorList>
            <person name="Tuskan G.A."/>
            <person name="Difazio S."/>
            <person name="Jansson S."/>
            <person name="Bohlmann J."/>
            <person name="Grigoriev I."/>
            <person name="Hellsten U."/>
            <person name="Putnam N."/>
            <person name="Ralph S."/>
            <person name="Rombauts S."/>
            <person name="Salamov A."/>
            <person name="Schein J."/>
            <person name="Sterck L."/>
            <person name="Aerts A."/>
            <person name="Bhalerao R.R."/>
            <person name="Bhalerao R.P."/>
            <person name="Blaudez D."/>
            <person name="Boerjan W."/>
            <person name="Brun A."/>
            <person name="Brunner A."/>
            <person name="Busov V."/>
            <person name="Campbell M."/>
            <person name="Carlson J."/>
            <person name="Chalot M."/>
            <person name="Chapman J."/>
            <person name="Chen G.L."/>
            <person name="Cooper D."/>
            <person name="Coutinho P.M."/>
            <person name="Couturier J."/>
            <person name="Covert S."/>
            <person name="Cronk Q."/>
            <person name="Cunningham R."/>
            <person name="Davis J."/>
            <person name="Degroeve S."/>
            <person name="Dejardin A."/>
            <person name="Depamphilis C."/>
            <person name="Detter J."/>
            <person name="Dirks B."/>
            <person name="Dubchak I."/>
            <person name="Duplessis S."/>
            <person name="Ehlting J."/>
            <person name="Ellis B."/>
            <person name="Gendler K."/>
            <person name="Goodstein D."/>
            <person name="Gribskov M."/>
            <person name="Grimwood J."/>
            <person name="Groover A."/>
            <person name="Gunter L."/>
            <person name="Hamberger B."/>
            <person name="Heinze B."/>
            <person name="Helariutta Y."/>
            <person name="Henrissat B."/>
            <person name="Holligan D."/>
            <person name="Holt R."/>
            <person name="Huang W."/>
            <person name="Islam-Faridi N."/>
            <person name="Jones S."/>
            <person name="Jones-Rhoades M."/>
            <person name="Jorgensen R."/>
            <person name="Joshi C."/>
            <person name="Kangasjarvi J."/>
            <person name="Karlsson J."/>
            <person name="Kelleher C."/>
            <person name="Kirkpatrick R."/>
            <person name="Kirst M."/>
            <person name="Kohler A."/>
            <person name="Kalluri U."/>
            <person name="Larimer F."/>
            <person name="Leebens-Mack J."/>
            <person name="Leple J.C."/>
            <person name="Locascio P."/>
            <person name="Lou Y."/>
            <person name="Lucas S."/>
            <person name="Martin F."/>
            <person name="Montanini B."/>
            <person name="Napoli C."/>
            <person name="Nelson D.R."/>
            <person name="Nelson C."/>
            <person name="Nieminen K."/>
            <person name="Nilsson O."/>
            <person name="Pereda V."/>
            <person name="Peter G."/>
            <person name="Philippe R."/>
            <person name="Pilate G."/>
            <person name="Poliakov A."/>
            <person name="Razumovskaya J."/>
            <person name="Richardson P."/>
            <person name="Rinaldi C."/>
            <person name="Ritland K."/>
            <person name="Rouze P."/>
            <person name="Ryaboy D."/>
            <person name="Schmutz J."/>
            <person name="Schrader J."/>
            <person name="Segerman B."/>
            <person name="Shin H."/>
            <person name="Siddiqui A."/>
            <person name="Sterky F."/>
            <person name="Terry A."/>
            <person name="Tsai C.J."/>
            <person name="Uberbacher E."/>
            <person name="Unneberg P."/>
            <person name="Vahala J."/>
            <person name="Wall K."/>
            <person name="Wessler S."/>
            <person name="Yang G."/>
            <person name="Yin T."/>
            <person name="Douglas C."/>
            <person name="Marra M."/>
            <person name="Sandberg G."/>
            <person name="Van de Peer Y."/>
            <person name="Rokhsar D."/>
        </authorList>
    </citation>
    <scope>NUCLEOTIDE SEQUENCE [LARGE SCALE GENOMIC DNA]</scope>
    <source>
        <strain evidence="2">cv. Nisqually</strain>
    </source>
</reference>
<protein>
    <submittedName>
        <fullName evidence="1">Uncharacterized protein</fullName>
    </submittedName>
</protein>
<gene>
    <name evidence="1" type="ORF">POPTR_014G162300v4</name>
</gene>
<dbReference type="Proteomes" id="UP000006729">
    <property type="component" value="Chromosome 14"/>
</dbReference>
<evidence type="ECO:0000313" key="1">
    <source>
        <dbReference type="EMBL" id="KAI9382679.1"/>
    </source>
</evidence>
<evidence type="ECO:0000313" key="2">
    <source>
        <dbReference type="Proteomes" id="UP000006729"/>
    </source>
</evidence>